<dbReference type="InterPro" id="IPR005835">
    <property type="entry name" value="NTP_transferase_dom"/>
</dbReference>
<evidence type="ECO:0000313" key="8">
    <source>
        <dbReference type="Proteomes" id="UP000176273"/>
    </source>
</evidence>
<evidence type="ECO:0000313" key="7">
    <source>
        <dbReference type="EMBL" id="OGG37756.1"/>
    </source>
</evidence>
<dbReference type="STRING" id="1798468.A2110_02135"/>
<dbReference type="InterPro" id="IPR005771">
    <property type="entry name" value="GalU_uridylyltTrfase_bac/arc"/>
</dbReference>
<comment type="caution">
    <text evidence="7">The sequence shown here is derived from an EMBL/GenBank/DDBJ whole genome shotgun (WGS) entry which is preliminary data.</text>
</comment>
<evidence type="ECO:0000256" key="3">
    <source>
        <dbReference type="ARBA" id="ARBA00022679"/>
    </source>
</evidence>
<dbReference type="Pfam" id="PF00483">
    <property type="entry name" value="NTP_transferase"/>
    <property type="match status" value="1"/>
</dbReference>
<dbReference type="EMBL" id="MFKH01000003">
    <property type="protein sequence ID" value="OGG37756.1"/>
    <property type="molecule type" value="Genomic_DNA"/>
</dbReference>
<keyword evidence="3" id="KW-0808">Transferase</keyword>
<evidence type="ECO:0000256" key="5">
    <source>
        <dbReference type="ARBA" id="ARBA00048128"/>
    </source>
</evidence>
<dbReference type="Proteomes" id="UP000176273">
    <property type="component" value="Unassembled WGS sequence"/>
</dbReference>
<dbReference type="GO" id="GO:0006011">
    <property type="term" value="P:UDP-alpha-D-glucose metabolic process"/>
    <property type="evidence" value="ECO:0007669"/>
    <property type="project" value="InterPro"/>
</dbReference>
<dbReference type="Gene3D" id="3.90.550.10">
    <property type="entry name" value="Spore Coat Polysaccharide Biosynthesis Protein SpsA, Chain A"/>
    <property type="match status" value="1"/>
</dbReference>
<comment type="similarity">
    <text evidence="1">Belongs to the UDPGP type 2 family.</text>
</comment>
<protein>
    <recommendedName>
        <fullName evidence="2">UTP--glucose-1-phosphate uridylyltransferase</fullName>
        <ecNumber evidence="2">2.7.7.9</ecNumber>
    </recommendedName>
</protein>
<dbReference type="AlphaFoldDB" id="A0A1F6BLE1"/>
<proteinExistence type="inferred from homology"/>
<dbReference type="PANTHER" id="PTHR43197">
    <property type="entry name" value="UTP--GLUCOSE-1-PHOSPHATE URIDYLYLTRANSFERASE"/>
    <property type="match status" value="1"/>
</dbReference>
<dbReference type="SUPFAM" id="SSF53448">
    <property type="entry name" value="Nucleotide-diphospho-sugar transferases"/>
    <property type="match status" value="1"/>
</dbReference>
<feature type="domain" description="Nucleotidyl transferase" evidence="6">
    <location>
        <begin position="7"/>
        <end position="247"/>
    </location>
</feature>
<dbReference type="GO" id="GO:0003983">
    <property type="term" value="F:UTP:glucose-1-phosphate uridylyltransferase activity"/>
    <property type="evidence" value="ECO:0007669"/>
    <property type="project" value="UniProtKB-EC"/>
</dbReference>
<dbReference type="EC" id="2.7.7.9" evidence="2"/>
<dbReference type="PANTHER" id="PTHR43197:SF1">
    <property type="entry name" value="UTP--GLUCOSE-1-PHOSPHATE URIDYLYLTRANSFERASE"/>
    <property type="match status" value="1"/>
</dbReference>
<name>A0A1F6BLE1_9BACT</name>
<sequence length="267" mass="29668">MKPKVRKVIIPAAGLGTRFAPFTKSVPKEMLPIIDTPVIHKLVEEAFMSGIEEVIIVTTESKDIIKRHFEAFPDINKHITFIHQNGPYGSATPVLNAASHIGDEPFALFYGDEVFVGEPRLAQLMRAYDRYEAPVFALIPVDDEGTKRYGIVESSATEMPGTVRIKSFVEKPGPEAAPSRLASIGAYIMTPDVFEHAKHVVSDVRGEYSFSSAFAPLLERRPLYGVILKGTYFDTGTKLGWLQANMAFGLEHPEFSKDLKDYLSHLL</sequence>
<keyword evidence="4" id="KW-0548">Nucleotidyltransferase</keyword>
<evidence type="ECO:0000256" key="2">
    <source>
        <dbReference type="ARBA" id="ARBA00012415"/>
    </source>
</evidence>
<evidence type="ECO:0000256" key="4">
    <source>
        <dbReference type="ARBA" id="ARBA00022695"/>
    </source>
</evidence>
<accession>A0A1F6BLE1</accession>
<gene>
    <name evidence="7" type="ORF">A2110_02135</name>
</gene>
<comment type="catalytic activity">
    <reaction evidence="5">
        <text>alpha-D-glucose 1-phosphate + UTP + H(+) = UDP-alpha-D-glucose + diphosphate</text>
        <dbReference type="Rhea" id="RHEA:19889"/>
        <dbReference type="ChEBI" id="CHEBI:15378"/>
        <dbReference type="ChEBI" id="CHEBI:33019"/>
        <dbReference type="ChEBI" id="CHEBI:46398"/>
        <dbReference type="ChEBI" id="CHEBI:58601"/>
        <dbReference type="ChEBI" id="CHEBI:58885"/>
        <dbReference type="EC" id="2.7.7.9"/>
    </reaction>
</comment>
<reference evidence="7 8" key="1">
    <citation type="journal article" date="2016" name="Nat. Commun.">
        <title>Thousands of microbial genomes shed light on interconnected biogeochemical processes in an aquifer system.</title>
        <authorList>
            <person name="Anantharaman K."/>
            <person name="Brown C.T."/>
            <person name="Hug L.A."/>
            <person name="Sharon I."/>
            <person name="Castelle C.J."/>
            <person name="Probst A.J."/>
            <person name="Thomas B.C."/>
            <person name="Singh A."/>
            <person name="Wilkins M.J."/>
            <person name="Karaoz U."/>
            <person name="Brodie E.L."/>
            <person name="Williams K.H."/>
            <person name="Hubbard S.S."/>
            <person name="Banfield J.F."/>
        </authorList>
    </citation>
    <scope>NUCLEOTIDE SEQUENCE [LARGE SCALE GENOMIC DNA]</scope>
</reference>
<dbReference type="InterPro" id="IPR029044">
    <property type="entry name" value="Nucleotide-diphossugar_trans"/>
</dbReference>
<evidence type="ECO:0000256" key="1">
    <source>
        <dbReference type="ARBA" id="ARBA00006890"/>
    </source>
</evidence>
<organism evidence="7 8">
    <name type="scientific">Candidatus Jorgensenbacteria bacterium GWA1_54_12</name>
    <dbReference type="NCBI Taxonomy" id="1798468"/>
    <lineage>
        <taxon>Bacteria</taxon>
        <taxon>Candidatus Joergenseniibacteriota</taxon>
    </lineage>
</organism>
<evidence type="ECO:0000259" key="6">
    <source>
        <dbReference type="Pfam" id="PF00483"/>
    </source>
</evidence>